<feature type="transmembrane region" description="Helical" evidence="1">
    <location>
        <begin position="420"/>
        <end position="442"/>
    </location>
</feature>
<sequence length="968" mass="101946">MQVRTQKTEVQAAYEQVRVLYGQAGDQVGQVARERAETQAQAYEANVTGKDDSLLDGPLTDNRWKARAGAARDVGAAYQPGFRENADEEADHLMGPEGGLGKDLKNIDLALQDTEKLLCSQLDASDIRLRARERRARQQAQQAYQSLSAAIRTQLAGTLNSLSAVESAQISVIASQAQAQTAALQGQVGNATAAVHRSAAQIAAQLEASLGAFDRQVRGSQAPDPSQLRAALARTQQGITRSVQRSQLSLRQGLTRVTTGLSQGAAQAEQGFGQTARAAVVQGTQTAGQFDQGAQGIVTQALALFQRLQQEHQQGTSQESQTTGATLEQLGQGLETLYARALKGLPAELRATVPALKGALEQNFAQEDVSIRENAAKAAAQVQPRWKSWVKIALMVAVIIVVAVVAGPAVIAAVGAMAGALGAGAAAGAIGAVVGGALVGAASGVVMQMGNNAVDNIGLADGDRKSLFDGVGKAALIGAAGGALGGAGGLIAGKLGSAGLIGSGLTQKAAGFTISTSFDLGGNVVGDMIGGASLGAALKNLTSPEALMMLAIGTGVGAASTRLPGAAGRVQVRAHKAGSALGTRAGDRVNNVTGNRAGVMPTASDPHLPGNSSEITGFHFGRTQVAHSLTAHPNDVRIHQRHAVEARADTSVPGQLKNRVQRLTGDDVTTVGSRRWELEIEARKHGDMAAWREAEAQRLGKDHPDTKRLSAEARSLRRQEANYLARAQTAGDRVGMGIIENADFPHLSPEEYAAFRNRIDQAGPTEVWPIRYERYQKNKLNARQSAESFENWLPRAQRAHANQLRGLMQENAAIDATGMENNNYNTTRDGDSRKPVVYTTSVDGVEVAVRPDAVSDTVWADIKALSGDVDVQHFTRQLRAEYEGALSEGKKFIVVLSSDSPQVRPSGTLAREAAGEDLIVLRRDPASGEWYNWESIGKDRMAWKPVPLEDVRQLVGSGSVDPQTAGGQ</sequence>
<comment type="caution">
    <text evidence="2">The sequence shown here is derived from an EMBL/GenBank/DDBJ whole genome shotgun (WGS) entry which is preliminary data.</text>
</comment>
<keyword evidence="1" id="KW-0812">Transmembrane</keyword>
<evidence type="ECO:0000313" key="2">
    <source>
        <dbReference type="EMBL" id="GGK12180.1"/>
    </source>
</evidence>
<protein>
    <submittedName>
        <fullName evidence="2">Uncharacterized protein</fullName>
    </submittedName>
</protein>
<name>A0ABQ2EHT4_9DEIO</name>
<keyword evidence="1" id="KW-1133">Transmembrane helix</keyword>
<dbReference type="EMBL" id="BMPP01000001">
    <property type="protein sequence ID" value="GGK12180.1"/>
    <property type="molecule type" value="Genomic_DNA"/>
</dbReference>
<dbReference type="Proteomes" id="UP000647587">
    <property type="component" value="Unassembled WGS sequence"/>
</dbReference>
<proteinExistence type="predicted"/>
<feature type="transmembrane region" description="Helical" evidence="1">
    <location>
        <begin position="392"/>
        <end position="414"/>
    </location>
</feature>
<evidence type="ECO:0000313" key="3">
    <source>
        <dbReference type="Proteomes" id="UP000647587"/>
    </source>
</evidence>
<keyword evidence="1" id="KW-0472">Membrane</keyword>
<organism evidence="2 3">
    <name type="scientific">Deinococcus malanensis</name>
    <dbReference type="NCBI Taxonomy" id="1706855"/>
    <lineage>
        <taxon>Bacteria</taxon>
        <taxon>Thermotogati</taxon>
        <taxon>Deinococcota</taxon>
        <taxon>Deinococci</taxon>
        <taxon>Deinococcales</taxon>
        <taxon>Deinococcaceae</taxon>
        <taxon>Deinococcus</taxon>
    </lineage>
</organism>
<evidence type="ECO:0000256" key="1">
    <source>
        <dbReference type="SAM" id="Phobius"/>
    </source>
</evidence>
<accession>A0ABQ2EHT4</accession>
<gene>
    <name evidence="2" type="ORF">GCM10008955_01760</name>
</gene>
<reference evidence="3" key="1">
    <citation type="journal article" date="2019" name="Int. J. Syst. Evol. Microbiol.">
        <title>The Global Catalogue of Microorganisms (GCM) 10K type strain sequencing project: providing services to taxonomists for standard genome sequencing and annotation.</title>
        <authorList>
            <consortium name="The Broad Institute Genomics Platform"/>
            <consortium name="The Broad Institute Genome Sequencing Center for Infectious Disease"/>
            <person name="Wu L."/>
            <person name="Ma J."/>
        </authorList>
    </citation>
    <scope>NUCLEOTIDE SEQUENCE [LARGE SCALE GENOMIC DNA]</scope>
    <source>
        <strain evidence="3">JCM 30331</strain>
    </source>
</reference>
<keyword evidence="3" id="KW-1185">Reference proteome</keyword>